<dbReference type="AlphaFoldDB" id="A0A6A6CER3"/>
<protein>
    <submittedName>
        <fullName evidence="1">Uncharacterized protein</fullName>
    </submittedName>
</protein>
<dbReference type="Proteomes" id="UP000799537">
    <property type="component" value="Unassembled WGS sequence"/>
</dbReference>
<dbReference type="RefSeq" id="XP_033664805.1">
    <property type="nucleotide sequence ID" value="XM_033813488.1"/>
</dbReference>
<organism evidence="1 2">
    <name type="scientific">Zasmidium cellare ATCC 36951</name>
    <dbReference type="NCBI Taxonomy" id="1080233"/>
    <lineage>
        <taxon>Eukaryota</taxon>
        <taxon>Fungi</taxon>
        <taxon>Dikarya</taxon>
        <taxon>Ascomycota</taxon>
        <taxon>Pezizomycotina</taxon>
        <taxon>Dothideomycetes</taxon>
        <taxon>Dothideomycetidae</taxon>
        <taxon>Mycosphaerellales</taxon>
        <taxon>Mycosphaerellaceae</taxon>
        <taxon>Zasmidium</taxon>
    </lineage>
</organism>
<accession>A0A6A6CER3</accession>
<sequence>MPSPTTPSTSPTSTYAPRQTTFHLNPHHIDEKILTHDHHILPHYDAPNPSTRERFKITHRDLSNLSLLAHVTRVQYGYFHDDPACLLGLKFQFQSGGGGSHHAWRFERADIRIQFEGRDGEGEDPVVVDYGPKRLVSNGTDERRDWWCSATLSATASTPVAITPSASASLSAGQTSSYTHHTATEISGAEFTDHAHSEPTIVKFWLREDERQKSRIPLEFACAVVVKYAGGGGPFQATVDVKVGPVFDLLATPWGPESPVVLEPGVEFGEGVGLGQGQVVDFARLGAEEWRDLVAPDWGVSEMLSDSPHSGK</sequence>
<evidence type="ECO:0000313" key="2">
    <source>
        <dbReference type="Proteomes" id="UP000799537"/>
    </source>
</evidence>
<keyword evidence="2" id="KW-1185">Reference proteome</keyword>
<reference evidence="1" key="1">
    <citation type="journal article" date="2020" name="Stud. Mycol.">
        <title>101 Dothideomycetes genomes: a test case for predicting lifestyles and emergence of pathogens.</title>
        <authorList>
            <person name="Haridas S."/>
            <person name="Albert R."/>
            <person name="Binder M."/>
            <person name="Bloem J."/>
            <person name="Labutti K."/>
            <person name="Salamov A."/>
            <person name="Andreopoulos B."/>
            <person name="Baker S."/>
            <person name="Barry K."/>
            <person name="Bills G."/>
            <person name="Bluhm B."/>
            <person name="Cannon C."/>
            <person name="Castanera R."/>
            <person name="Culley D."/>
            <person name="Daum C."/>
            <person name="Ezra D."/>
            <person name="Gonzalez J."/>
            <person name="Henrissat B."/>
            <person name="Kuo A."/>
            <person name="Liang C."/>
            <person name="Lipzen A."/>
            <person name="Lutzoni F."/>
            <person name="Magnuson J."/>
            <person name="Mondo S."/>
            <person name="Nolan M."/>
            <person name="Ohm R."/>
            <person name="Pangilinan J."/>
            <person name="Park H.-J."/>
            <person name="Ramirez L."/>
            <person name="Alfaro M."/>
            <person name="Sun H."/>
            <person name="Tritt A."/>
            <person name="Yoshinaga Y."/>
            <person name="Zwiers L.-H."/>
            <person name="Turgeon B."/>
            <person name="Goodwin S."/>
            <person name="Spatafora J."/>
            <person name="Crous P."/>
            <person name="Grigoriev I."/>
        </authorList>
    </citation>
    <scope>NUCLEOTIDE SEQUENCE</scope>
    <source>
        <strain evidence="1">ATCC 36951</strain>
    </source>
</reference>
<evidence type="ECO:0000313" key="1">
    <source>
        <dbReference type="EMBL" id="KAF2163916.1"/>
    </source>
</evidence>
<dbReference type="GeneID" id="54566760"/>
<proteinExistence type="predicted"/>
<dbReference type="EMBL" id="ML993606">
    <property type="protein sequence ID" value="KAF2163916.1"/>
    <property type="molecule type" value="Genomic_DNA"/>
</dbReference>
<gene>
    <name evidence="1" type="ORF">M409DRAFT_57027</name>
</gene>
<dbReference type="OrthoDB" id="3628182at2759"/>
<name>A0A6A6CER3_ZASCE</name>